<organism evidence="4 5">
    <name type="scientific">Ornithinibacillus xuwenensis</name>
    <dbReference type="NCBI Taxonomy" id="3144668"/>
    <lineage>
        <taxon>Bacteria</taxon>
        <taxon>Bacillati</taxon>
        <taxon>Bacillota</taxon>
        <taxon>Bacilli</taxon>
        <taxon>Bacillales</taxon>
        <taxon>Bacillaceae</taxon>
        <taxon>Ornithinibacillus</taxon>
    </lineage>
</organism>
<dbReference type="Pfam" id="PF12793">
    <property type="entry name" value="SgrR_N"/>
    <property type="match status" value="1"/>
</dbReference>
<name>A0ABU9XPW8_9BACI</name>
<dbReference type="SUPFAM" id="SSF53850">
    <property type="entry name" value="Periplasmic binding protein-like II"/>
    <property type="match status" value="1"/>
</dbReference>
<accession>A0ABU9XPW8</accession>
<evidence type="ECO:0000256" key="1">
    <source>
        <dbReference type="ARBA" id="ARBA00023125"/>
    </source>
</evidence>
<evidence type="ECO:0000313" key="5">
    <source>
        <dbReference type="Proteomes" id="UP001444625"/>
    </source>
</evidence>
<dbReference type="Proteomes" id="UP001444625">
    <property type="component" value="Unassembled WGS sequence"/>
</dbReference>
<comment type="caution">
    <text evidence="4">The sequence shown here is derived from an EMBL/GenBank/DDBJ whole genome shotgun (WGS) entry which is preliminary data.</text>
</comment>
<dbReference type="EMBL" id="JBDIML010000008">
    <property type="protein sequence ID" value="MEN2768897.1"/>
    <property type="molecule type" value="Genomic_DNA"/>
</dbReference>
<feature type="domain" description="Solute-binding protein family 5" evidence="2">
    <location>
        <begin position="176"/>
        <end position="324"/>
    </location>
</feature>
<evidence type="ECO:0000259" key="3">
    <source>
        <dbReference type="Pfam" id="PF12793"/>
    </source>
</evidence>
<dbReference type="PANTHER" id="PTHR30290:SF72">
    <property type="entry name" value="HTH-TYPE TRANSCRIPTIONAL REGULATOR SGRR"/>
    <property type="match status" value="1"/>
</dbReference>
<proteinExistence type="predicted"/>
<dbReference type="InterPro" id="IPR000914">
    <property type="entry name" value="SBP_5_dom"/>
</dbReference>
<keyword evidence="1" id="KW-0238">DNA-binding</keyword>
<dbReference type="Pfam" id="PF00496">
    <property type="entry name" value="SBP_bac_5"/>
    <property type="match status" value="1"/>
</dbReference>
<dbReference type="PANTHER" id="PTHR30290">
    <property type="entry name" value="PERIPLASMIC BINDING COMPONENT OF ABC TRANSPORTER"/>
    <property type="match status" value="1"/>
</dbReference>
<sequence length="331" mass="39053">MTLIGYYIQLFMTFSRNRTNEPIKLSRSMLSNELNCSERNVIHILNKMEEKEWILRKSGKGRGNLSTISFQKGIGEIIDCLHDSSSYHQDLNKLLSYLDHHQLFEKNKQLAQSLFEKLFGVIPPNQYAGEIDQLRIPYFRSILSLDPSDVERQTERHMVEQLFNTLVVFDTERQEVKPCISHYWESSHDDKVWTFYIRKGISFHHEKYVEAEDVKFTFERLKDTPAKWITRYIEKIICLDKHIIQFQFAISNRCWPLLLCSPKCAIIPVDYGNKSKEAFAREPIGTGPYKVMTHNRELLRLSVHHAYFKGRAHMDEISIHIMPSVENYFTQ</sequence>
<dbReference type="RefSeq" id="WP_345826395.1">
    <property type="nucleotide sequence ID" value="NZ_JBDIML010000008.1"/>
</dbReference>
<gene>
    <name evidence="4" type="ORF">ABC228_17125</name>
</gene>
<evidence type="ECO:0000259" key="2">
    <source>
        <dbReference type="Pfam" id="PF00496"/>
    </source>
</evidence>
<feature type="domain" description="Transcriptional regulator SgrR N-terminal HTH" evidence="3">
    <location>
        <begin position="6"/>
        <end position="101"/>
    </location>
</feature>
<dbReference type="Gene3D" id="3.40.190.10">
    <property type="entry name" value="Periplasmic binding protein-like II"/>
    <property type="match status" value="1"/>
</dbReference>
<evidence type="ECO:0000313" key="4">
    <source>
        <dbReference type="EMBL" id="MEN2768897.1"/>
    </source>
</evidence>
<dbReference type="InterPro" id="IPR025370">
    <property type="entry name" value="SgrR_HTH_N"/>
</dbReference>
<protein>
    <submittedName>
        <fullName evidence="4">ABC transporter substrate-binding protein</fullName>
    </submittedName>
</protein>
<dbReference type="InterPro" id="IPR039424">
    <property type="entry name" value="SBP_5"/>
</dbReference>
<keyword evidence="5" id="KW-1185">Reference proteome</keyword>
<reference evidence="4 5" key="1">
    <citation type="submission" date="2024-05" db="EMBL/GenBank/DDBJ databases">
        <authorList>
            <person name="Haq I."/>
            <person name="Ullah Z."/>
            <person name="Ahmad R."/>
            <person name="Li M."/>
            <person name="Tong Y."/>
        </authorList>
    </citation>
    <scope>NUCLEOTIDE SEQUENCE [LARGE SCALE GENOMIC DNA]</scope>
    <source>
        <strain evidence="4 5">16A2E</strain>
    </source>
</reference>